<evidence type="ECO:0000313" key="4">
    <source>
        <dbReference type="Proteomes" id="UP000065220"/>
    </source>
</evidence>
<accession>A0A0X8JHN1</accession>
<name>A0A0X8JHN1_ACTRD</name>
<dbReference type="EMBL" id="CP014228">
    <property type="protein sequence ID" value="AMD88558.1"/>
    <property type="molecule type" value="Genomic_DNA"/>
</dbReference>
<feature type="domain" description="Transglutaminase-like" evidence="2">
    <location>
        <begin position="169"/>
        <end position="229"/>
    </location>
</feature>
<dbReference type="Gene3D" id="2.60.40.2250">
    <property type="match status" value="1"/>
</dbReference>
<protein>
    <submittedName>
        <fullName evidence="3">Transglutaminase</fullName>
    </submittedName>
</protein>
<dbReference type="Gene3D" id="3.10.620.30">
    <property type="match status" value="1"/>
</dbReference>
<dbReference type="SMART" id="SM00460">
    <property type="entry name" value="TGc"/>
    <property type="match status" value="1"/>
</dbReference>
<dbReference type="Proteomes" id="UP000065220">
    <property type="component" value="Chromosome"/>
</dbReference>
<keyword evidence="4" id="KW-1185">Reference proteome</keyword>
<feature type="signal peptide" evidence="1">
    <location>
        <begin position="1"/>
        <end position="30"/>
    </location>
</feature>
<dbReference type="SUPFAM" id="SSF54001">
    <property type="entry name" value="Cysteine proteinases"/>
    <property type="match status" value="1"/>
</dbReference>
<dbReference type="InterPro" id="IPR002931">
    <property type="entry name" value="Transglutaminase-like"/>
</dbReference>
<sequence>MEGSTVRRVGARLAATVTAPAELVLSVALAAPAAGPGVGEDRCPVAESLTVTVDGRPLPLTEVRTEAGTRLHLVSGAPVGELEVVYEAQVHGALPAVEEAEDAAGLARDRVVHRLPSRYCESDTLAPTAAAAFEGLTGKALLDAVSSWVGSRLAYVPGTSRPTDGAVRTLLALQGVCRDFAHLTVALLRAVGVPARLVSVYAPGLDPMDFHAVAEALVDGHWCVVDATALAPRRTLLRIATGRDASDTAFLTVSSGAVDLGAPEVTAVVDPALPDDDLDRLVRLR</sequence>
<keyword evidence="1" id="KW-0732">Signal</keyword>
<dbReference type="STRING" id="111015.AXF14_10215"/>
<gene>
    <name evidence="3" type="ORF">AXF14_10215</name>
</gene>
<organism evidence="3 4">
    <name type="scientific">Actinomyces radicidentis</name>
    <dbReference type="NCBI Taxonomy" id="111015"/>
    <lineage>
        <taxon>Bacteria</taxon>
        <taxon>Bacillati</taxon>
        <taxon>Actinomycetota</taxon>
        <taxon>Actinomycetes</taxon>
        <taxon>Actinomycetales</taxon>
        <taxon>Actinomycetaceae</taxon>
        <taxon>Actinomyces</taxon>
    </lineage>
</organism>
<dbReference type="AlphaFoldDB" id="A0A0X8JHN1"/>
<reference evidence="4" key="1">
    <citation type="submission" date="2016-02" db="EMBL/GenBank/DDBJ databases">
        <authorList>
            <person name="Holder M.E."/>
            <person name="Ajami N.J."/>
            <person name="Petrosino J.F."/>
        </authorList>
    </citation>
    <scope>NUCLEOTIDE SEQUENCE [LARGE SCALE GENOMIC DNA]</scope>
    <source>
        <strain evidence="4">CCUG 36733</strain>
    </source>
</reference>
<proteinExistence type="predicted"/>
<dbReference type="KEGG" id="ard:AXF14_10215"/>
<evidence type="ECO:0000259" key="2">
    <source>
        <dbReference type="SMART" id="SM00460"/>
    </source>
</evidence>
<dbReference type="PANTHER" id="PTHR33490">
    <property type="entry name" value="BLR5614 PROTEIN-RELATED"/>
    <property type="match status" value="1"/>
</dbReference>
<dbReference type="Pfam" id="PF01841">
    <property type="entry name" value="Transglut_core"/>
    <property type="match status" value="1"/>
</dbReference>
<dbReference type="InterPro" id="IPR038765">
    <property type="entry name" value="Papain-like_cys_pep_sf"/>
</dbReference>
<evidence type="ECO:0000313" key="3">
    <source>
        <dbReference type="EMBL" id="AMD88558.1"/>
    </source>
</evidence>
<dbReference type="PANTHER" id="PTHR33490:SF12">
    <property type="entry name" value="BLL5557 PROTEIN"/>
    <property type="match status" value="1"/>
</dbReference>
<evidence type="ECO:0000256" key="1">
    <source>
        <dbReference type="SAM" id="SignalP"/>
    </source>
</evidence>
<feature type="chain" id="PRO_5007067417" evidence="1">
    <location>
        <begin position="31"/>
        <end position="285"/>
    </location>
</feature>